<feature type="domain" description="Uracil-DNA glycosylase-like" evidence="7">
    <location>
        <begin position="49"/>
        <end position="209"/>
    </location>
</feature>
<evidence type="ECO:0000259" key="7">
    <source>
        <dbReference type="SMART" id="SM00986"/>
    </source>
</evidence>
<comment type="similarity">
    <text evidence="2">Belongs to the uracil-DNA glycosylase (UDG) superfamily. UNG family.</text>
</comment>
<dbReference type="NCBIfam" id="NF003588">
    <property type="entry name" value="PRK05254.1-1"/>
    <property type="match status" value="1"/>
</dbReference>
<gene>
    <name evidence="8" type="ORF">MNB_ARC-1_306</name>
</gene>
<evidence type="ECO:0000256" key="2">
    <source>
        <dbReference type="ARBA" id="ARBA00008184"/>
    </source>
</evidence>
<dbReference type="Gene3D" id="3.40.470.10">
    <property type="entry name" value="Uracil-DNA glycosylase-like domain"/>
    <property type="match status" value="1"/>
</dbReference>
<dbReference type="NCBIfam" id="NF003592">
    <property type="entry name" value="PRK05254.1-5"/>
    <property type="match status" value="1"/>
</dbReference>
<keyword evidence="6" id="KW-0234">DNA repair</keyword>
<dbReference type="HAMAP" id="MF_00148">
    <property type="entry name" value="UDG"/>
    <property type="match status" value="1"/>
</dbReference>
<evidence type="ECO:0000256" key="3">
    <source>
        <dbReference type="ARBA" id="ARBA00012030"/>
    </source>
</evidence>
<dbReference type="PROSITE" id="PS00130">
    <property type="entry name" value="U_DNA_GLYCOSYLASE"/>
    <property type="match status" value="1"/>
</dbReference>
<dbReference type="PANTHER" id="PTHR11264:SF0">
    <property type="entry name" value="URACIL-DNA GLYCOSYLASE"/>
    <property type="match status" value="1"/>
</dbReference>
<dbReference type="InterPro" id="IPR036895">
    <property type="entry name" value="Uracil-DNA_glycosylase-like_sf"/>
</dbReference>
<evidence type="ECO:0000256" key="5">
    <source>
        <dbReference type="ARBA" id="ARBA00022801"/>
    </source>
</evidence>
<reference evidence="8" key="1">
    <citation type="submission" date="2018-10" db="EMBL/GenBank/DDBJ databases">
        <authorList>
            <person name="Aoki K."/>
        </authorList>
    </citation>
    <scope>NUCLEOTIDE SEQUENCE</scope>
</reference>
<dbReference type="CDD" id="cd10027">
    <property type="entry name" value="UDG-F1-like"/>
    <property type="match status" value="1"/>
</dbReference>
<dbReference type="NCBIfam" id="NF003589">
    <property type="entry name" value="PRK05254.1-2"/>
    <property type="match status" value="1"/>
</dbReference>
<dbReference type="InterPro" id="IPR005122">
    <property type="entry name" value="Uracil-DNA_glycosylase-like"/>
</dbReference>
<evidence type="ECO:0000313" key="8">
    <source>
        <dbReference type="EMBL" id="VAY86388.1"/>
    </source>
</evidence>
<dbReference type="GO" id="GO:0004844">
    <property type="term" value="F:uracil DNA N-glycosylase activity"/>
    <property type="evidence" value="ECO:0007669"/>
    <property type="project" value="UniProtKB-EC"/>
</dbReference>
<evidence type="ECO:0000256" key="1">
    <source>
        <dbReference type="ARBA" id="ARBA00001400"/>
    </source>
</evidence>
<protein>
    <recommendedName>
        <fullName evidence="3">uracil-DNA glycosylase</fullName>
        <ecNumber evidence="3">3.2.2.27</ecNumber>
    </recommendedName>
</protein>
<comment type="catalytic activity">
    <reaction evidence="1">
        <text>Hydrolyzes single-stranded DNA or mismatched double-stranded DNA and polynucleotides, releasing free uracil.</text>
        <dbReference type="EC" id="3.2.2.27"/>
    </reaction>
</comment>
<dbReference type="SUPFAM" id="SSF52141">
    <property type="entry name" value="Uracil-DNA glycosylase-like"/>
    <property type="match status" value="1"/>
</dbReference>
<accession>A0A3B1DWB1</accession>
<dbReference type="GO" id="GO:0097510">
    <property type="term" value="P:base-excision repair, AP site formation via deaminated base removal"/>
    <property type="evidence" value="ECO:0007669"/>
    <property type="project" value="TreeGrafter"/>
</dbReference>
<keyword evidence="4" id="KW-0227">DNA damage</keyword>
<evidence type="ECO:0000256" key="4">
    <source>
        <dbReference type="ARBA" id="ARBA00022763"/>
    </source>
</evidence>
<dbReference type="EC" id="3.2.2.27" evidence="3"/>
<dbReference type="Pfam" id="PF03167">
    <property type="entry name" value="UDG"/>
    <property type="match status" value="1"/>
</dbReference>
<sequence>MINIESSWLKVLQDEFDKEYMKNLKDFLQKEQSSYTIYPKNKDLFNAFFYTPFDKVKVVILGQDPYHGENQACGLSFSVPNKVKAPPSLVNIFKELQDDLHIKLSGNTDLKCWANNGVFLLNSVLSVRKSEPFSHANQGWEIFSDKIIEIISNKKNNIVFILWGKYAQDKIRLIDQNKHLVIKSSHPSPLSSYRGFFSSKPFSRTNEYLKLHNKGEIDWSL</sequence>
<dbReference type="InterPro" id="IPR018085">
    <property type="entry name" value="Ura-DNA_Glyclase_AS"/>
</dbReference>
<dbReference type="FunFam" id="3.40.470.10:FF:000001">
    <property type="entry name" value="Uracil-DNA glycosylase"/>
    <property type="match status" value="1"/>
</dbReference>
<keyword evidence="5" id="KW-0378">Hydrolase</keyword>
<dbReference type="NCBIfam" id="TIGR00628">
    <property type="entry name" value="ung"/>
    <property type="match status" value="1"/>
</dbReference>
<dbReference type="EMBL" id="UOYO01000010">
    <property type="protein sequence ID" value="VAY86388.1"/>
    <property type="molecule type" value="Genomic_DNA"/>
</dbReference>
<proteinExistence type="inferred from homology"/>
<dbReference type="AlphaFoldDB" id="A0A3B1DWB1"/>
<dbReference type="InterPro" id="IPR002043">
    <property type="entry name" value="UDG_fam1"/>
</dbReference>
<dbReference type="PANTHER" id="PTHR11264">
    <property type="entry name" value="URACIL-DNA GLYCOSYLASE"/>
    <property type="match status" value="1"/>
</dbReference>
<dbReference type="SMART" id="SM00986">
    <property type="entry name" value="UDG"/>
    <property type="match status" value="1"/>
</dbReference>
<evidence type="ECO:0000256" key="6">
    <source>
        <dbReference type="ARBA" id="ARBA00023204"/>
    </source>
</evidence>
<dbReference type="SMART" id="SM00987">
    <property type="entry name" value="UreE_C"/>
    <property type="match status" value="1"/>
</dbReference>
<organism evidence="8">
    <name type="scientific">hydrothermal vent metagenome</name>
    <dbReference type="NCBI Taxonomy" id="652676"/>
    <lineage>
        <taxon>unclassified sequences</taxon>
        <taxon>metagenomes</taxon>
        <taxon>ecological metagenomes</taxon>
    </lineage>
</organism>
<name>A0A3B1DWB1_9ZZZZ</name>